<dbReference type="Proteomes" id="UP001189429">
    <property type="component" value="Unassembled WGS sequence"/>
</dbReference>
<name>A0ABN9WUP0_9DINO</name>
<protein>
    <submittedName>
        <fullName evidence="1">Uncharacterized protein</fullName>
    </submittedName>
</protein>
<accession>A0ABN9WUP0</accession>
<comment type="caution">
    <text evidence="1">The sequence shown here is derived from an EMBL/GenBank/DDBJ whole genome shotgun (WGS) entry which is preliminary data.</text>
</comment>
<evidence type="ECO:0000313" key="2">
    <source>
        <dbReference type="Proteomes" id="UP001189429"/>
    </source>
</evidence>
<proteinExistence type="predicted"/>
<organism evidence="1 2">
    <name type="scientific">Prorocentrum cordatum</name>
    <dbReference type="NCBI Taxonomy" id="2364126"/>
    <lineage>
        <taxon>Eukaryota</taxon>
        <taxon>Sar</taxon>
        <taxon>Alveolata</taxon>
        <taxon>Dinophyceae</taxon>
        <taxon>Prorocentrales</taxon>
        <taxon>Prorocentraceae</taxon>
        <taxon>Prorocentrum</taxon>
    </lineage>
</organism>
<dbReference type="EMBL" id="CAUYUJ010019159">
    <property type="protein sequence ID" value="CAK0889011.1"/>
    <property type="molecule type" value="Genomic_DNA"/>
</dbReference>
<reference evidence="1" key="1">
    <citation type="submission" date="2023-10" db="EMBL/GenBank/DDBJ databases">
        <authorList>
            <person name="Chen Y."/>
            <person name="Shah S."/>
            <person name="Dougan E. K."/>
            <person name="Thang M."/>
            <person name="Chan C."/>
        </authorList>
    </citation>
    <scope>NUCLEOTIDE SEQUENCE [LARGE SCALE GENOMIC DNA]</scope>
</reference>
<sequence length="218" mass="23612">MQTAGPKPGPTCSGVARGGVPIASISGVQQCLKGRRLHWVKGGAPPPVVWRDLEVRYGVDVKQLEERQIDSLPEHLGANDVIVVETHAFFHAGLEGSEDQLKRRVQQHLLSKGYTKDVSKKGQLLFVLSQAHHEWDSDDAYAASSFSWGLSQPQQEAYQSAALAALKDSAWTVVDTFSPTKARPTVRRASRVSWGASGDGAQFAGITVLFLHALCGDL</sequence>
<gene>
    <name evidence="1" type="ORF">PCOR1329_LOCUS69673</name>
</gene>
<keyword evidence="2" id="KW-1185">Reference proteome</keyword>
<evidence type="ECO:0000313" key="1">
    <source>
        <dbReference type="EMBL" id="CAK0889011.1"/>
    </source>
</evidence>